<proteinExistence type="predicted"/>
<dbReference type="PANTHER" id="PTHR34466">
    <property type="entry name" value="OS11G0129800 PROTEIN"/>
    <property type="match status" value="1"/>
</dbReference>
<sequence length="552" mass="61571">MFMGGIKVKTGRGFMMKLQNEKSNKNMQGADLGLWHRGREASPSPPDVIESGNVIGVVKFDENASRLNEAARKSVGSGSVSDSRRGRSVTRHPDYGNQSLGTGREVGRSLSRVDTGRRRRSVSRGHYGNSESEVEKEYSLSSGPRNKNIVKLAPSLEKKAIVITCASELSEQTRNLHRWSSQHPLFEPSDGSVTPNWEDEISTNSVSEAEEKTIGAVFEQMKSFQTDQHAGDSSTGGIHETVRSEVRRAISEIQNDLENVIRRNSTTIGATNVVDIPPELVNPDAIELVSDIRKEYGRKLEQSQERARKLRAELAMEEHRGQELDRILKEILPDPKKSDMQKPQPRRKTSIERRKMSRRLTEEAMNYFDECVSISTFDSSDFSSPEDPPLTSVAAPSSVGDSRFLPCGSSSASTSLCSNDPRNCNKDSDGQVLYTPCKQGSVLTAGSCCKDPYKDQRSLTEIDAEQVGNVQFSFSREQMETKGLFHDIRSYVKKFEKETPNNERDCHTRLSCYDADAYKSDFLAESLLFDRVILKNRIQSGSLLLCASHIVI</sequence>
<feature type="region of interest" description="Disordered" evidence="2">
    <location>
        <begin position="182"/>
        <end position="208"/>
    </location>
</feature>
<accession>A0A9Q0KX10</accession>
<name>A0A9Q0KX10_9MAGN</name>
<feature type="coiled-coil region" evidence="1">
    <location>
        <begin position="293"/>
        <end position="320"/>
    </location>
</feature>
<reference evidence="3" key="1">
    <citation type="journal article" date="2023" name="Plant J.">
        <title>The genome of the king protea, Protea cynaroides.</title>
        <authorList>
            <person name="Chang J."/>
            <person name="Duong T.A."/>
            <person name="Schoeman C."/>
            <person name="Ma X."/>
            <person name="Roodt D."/>
            <person name="Barker N."/>
            <person name="Li Z."/>
            <person name="Van de Peer Y."/>
            <person name="Mizrachi E."/>
        </authorList>
    </citation>
    <scope>NUCLEOTIDE SEQUENCE</scope>
    <source>
        <tissue evidence="3">Young leaves</tissue>
    </source>
</reference>
<comment type="caution">
    <text evidence="3">The sequence shown here is derived from an EMBL/GenBank/DDBJ whole genome shotgun (WGS) entry which is preliminary data.</text>
</comment>
<gene>
    <name evidence="3" type="ORF">NE237_009037</name>
</gene>
<evidence type="ECO:0000256" key="2">
    <source>
        <dbReference type="SAM" id="MobiDB-lite"/>
    </source>
</evidence>
<organism evidence="3 4">
    <name type="scientific">Protea cynaroides</name>
    <dbReference type="NCBI Taxonomy" id="273540"/>
    <lineage>
        <taxon>Eukaryota</taxon>
        <taxon>Viridiplantae</taxon>
        <taxon>Streptophyta</taxon>
        <taxon>Embryophyta</taxon>
        <taxon>Tracheophyta</taxon>
        <taxon>Spermatophyta</taxon>
        <taxon>Magnoliopsida</taxon>
        <taxon>Proteales</taxon>
        <taxon>Proteaceae</taxon>
        <taxon>Protea</taxon>
    </lineage>
</organism>
<dbReference type="AlphaFoldDB" id="A0A9Q0KX10"/>
<evidence type="ECO:0000313" key="3">
    <source>
        <dbReference type="EMBL" id="KAJ4978257.1"/>
    </source>
</evidence>
<evidence type="ECO:0000313" key="4">
    <source>
        <dbReference type="Proteomes" id="UP001141806"/>
    </source>
</evidence>
<keyword evidence="4" id="KW-1185">Reference proteome</keyword>
<dbReference type="Proteomes" id="UP001141806">
    <property type="component" value="Unassembled WGS sequence"/>
</dbReference>
<dbReference type="OrthoDB" id="660305at2759"/>
<feature type="region of interest" description="Disordered" evidence="2">
    <location>
        <begin position="69"/>
        <end position="141"/>
    </location>
</feature>
<feature type="region of interest" description="Disordered" evidence="2">
    <location>
        <begin position="333"/>
        <end position="355"/>
    </location>
</feature>
<evidence type="ECO:0000256" key="1">
    <source>
        <dbReference type="SAM" id="Coils"/>
    </source>
</evidence>
<keyword evidence="1" id="KW-0175">Coiled coil</keyword>
<dbReference type="PANTHER" id="PTHR34466:SF3">
    <property type="entry name" value="OS11G0129800 PROTEIN"/>
    <property type="match status" value="1"/>
</dbReference>
<protein>
    <submittedName>
        <fullName evidence="3">Uncharacterized protein</fullName>
    </submittedName>
</protein>
<dbReference type="EMBL" id="JAMYWD010000002">
    <property type="protein sequence ID" value="KAJ4978257.1"/>
    <property type="molecule type" value="Genomic_DNA"/>
</dbReference>